<comment type="subcellular location">
    <subcellularLocation>
        <location evidence="1">Membrane</location>
        <topology evidence="1">Lipid-anchor</topology>
    </subcellularLocation>
</comment>
<dbReference type="FunFam" id="3.40.50.300:FF:000274">
    <property type="entry name" value="ras-related protein RABA5a"/>
    <property type="match status" value="1"/>
</dbReference>
<keyword evidence="7" id="KW-0636">Prenylation</keyword>
<evidence type="ECO:0000256" key="3">
    <source>
        <dbReference type="ARBA" id="ARBA00022741"/>
    </source>
</evidence>
<evidence type="ECO:0000313" key="9">
    <source>
        <dbReference type="Proteomes" id="UP001059546"/>
    </source>
</evidence>
<dbReference type="Proteomes" id="UP001059546">
    <property type="component" value="Chromosome IV"/>
</dbReference>
<keyword evidence="3" id="KW-0547">Nucleotide-binding</keyword>
<evidence type="ECO:0000256" key="5">
    <source>
        <dbReference type="ARBA" id="ARBA00023136"/>
    </source>
</evidence>
<dbReference type="PROSITE" id="PS51417">
    <property type="entry name" value="ARF"/>
    <property type="match status" value="1"/>
</dbReference>
<dbReference type="GO" id="GO:0016020">
    <property type="term" value="C:membrane"/>
    <property type="evidence" value="ECO:0007669"/>
    <property type="project" value="UniProtKB-SubCell"/>
</dbReference>
<dbReference type="SMART" id="SM00175">
    <property type="entry name" value="RAB"/>
    <property type="match status" value="1"/>
</dbReference>
<dbReference type="PROSITE" id="PS51421">
    <property type="entry name" value="RAS"/>
    <property type="match status" value="1"/>
</dbReference>
<dbReference type="GO" id="GO:0003924">
    <property type="term" value="F:GTPase activity"/>
    <property type="evidence" value="ECO:0007669"/>
    <property type="project" value="InterPro"/>
</dbReference>
<dbReference type="SMART" id="SM00174">
    <property type="entry name" value="RHO"/>
    <property type="match status" value="1"/>
</dbReference>
<keyword evidence="6" id="KW-0449">Lipoprotein</keyword>
<gene>
    <name evidence="8" type="ORF">GPU96_04g06840</name>
</gene>
<dbReference type="InterPro" id="IPR001806">
    <property type="entry name" value="Small_GTPase"/>
</dbReference>
<evidence type="ECO:0000256" key="7">
    <source>
        <dbReference type="ARBA" id="ARBA00023289"/>
    </source>
</evidence>
<dbReference type="GO" id="GO:0005525">
    <property type="term" value="F:GTP binding"/>
    <property type="evidence" value="ECO:0007669"/>
    <property type="project" value="UniProtKB-KW"/>
</dbReference>
<dbReference type="SMART" id="SM00177">
    <property type="entry name" value="ARF"/>
    <property type="match status" value="1"/>
</dbReference>
<dbReference type="InterPro" id="IPR050209">
    <property type="entry name" value="Rab_GTPases_membrane_traffic"/>
</dbReference>
<dbReference type="AlphaFoldDB" id="A0A9Q9F9C3"/>
<dbReference type="SMART" id="SM00173">
    <property type="entry name" value="RAS"/>
    <property type="match status" value="1"/>
</dbReference>
<evidence type="ECO:0000313" key="8">
    <source>
        <dbReference type="EMBL" id="UTX42952.1"/>
    </source>
</evidence>
<evidence type="ECO:0000256" key="1">
    <source>
        <dbReference type="ARBA" id="ARBA00004635"/>
    </source>
</evidence>
<reference evidence="8" key="1">
    <citation type="submission" date="2021-05" db="EMBL/GenBank/DDBJ databases">
        <title>Encephalitozoon hellem ATCC 50604 Complete Genome.</title>
        <authorList>
            <person name="Mascarenhas dos Santos A.C."/>
            <person name="Julian A.T."/>
            <person name="Pombert J.-F."/>
        </authorList>
    </citation>
    <scope>NUCLEOTIDE SEQUENCE</scope>
    <source>
        <strain evidence="8">ATCC 50604</strain>
    </source>
</reference>
<sequence length="235" mass="26299">MEECFGCGFRYLDIINPRCLFGMPGITKGENFDYLFKIVLIGDSAVGKTNLLSKLTRNEFHKDSKATIGVEFGTITFKIGEDVVKAQIWDTAGQERYQAIVQAYYRGTSGAVIVYDITNKDSLKKATGLWLKQLRDFSPSEIPIVLIGNKKDLEDDRAVDTQKGKDEAVANELSFFETSALTGENVREAFLELAKTIHKKVKAQKASVGKKRLKSVEFRRESLKEVKPTPKKGCC</sequence>
<dbReference type="PROSITE" id="PS51420">
    <property type="entry name" value="RHO"/>
    <property type="match status" value="1"/>
</dbReference>
<dbReference type="PRINTS" id="PR00449">
    <property type="entry name" value="RASTRNSFRMNG"/>
</dbReference>
<evidence type="ECO:0000256" key="2">
    <source>
        <dbReference type="ARBA" id="ARBA00006270"/>
    </source>
</evidence>
<dbReference type="InterPro" id="IPR027417">
    <property type="entry name" value="P-loop_NTPase"/>
</dbReference>
<evidence type="ECO:0000256" key="6">
    <source>
        <dbReference type="ARBA" id="ARBA00023288"/>
    </source>
</evidence>
<dbReference type="InterPro" id="IPR005225">
    <property type="entry name" value="Small_GTP-bd"/>
</dbReference>
<dbReference type="Gene3D" id="3.40.50.300">
    <property type="entry name" value="P-loop containing nucleotide triphosphate hydrolases"/>
    <property type="match status" value="1"/>
</dbReference>
<proteinExistence type="inferred from homology"/>
<dbReference type="Pfam" id="PF00071">
    <property type="entry name" value="Ras"/>
    <property type="match status" value="1"/>
</dbReference>
<protein>
    <submittedName>
        <fullName evidence="8">Ras-related protein Rab-32</fullName>
    </submittedName>
</protein>
<name>A0A9Q9F9C3_ENCHE</name>
<dbReference type="SMART" id="SM00176">
    <property type="entry name" value="RAN"/>
    <property type="match status" value="1"/>
</dbReference>
<keyword evidence="5" id="KW-0472">Membrane</keyword>
<comment type="similarity">
    <text evidence="2">Belongs to the small GTPase superfamily. Rab family.</text>
</comment>
<dbReference type="NCBIfam" id="TIGR00231">
    <property type="entry name" value="small_GTP"/>
    <property type="match status" value="1"/>
</dbReference>
<dbReference type="PANTHER" id="PTHR47979">
    <property type="entry name" value="DRAB11-RELATED"/>
    <property type="match status" value="1"/>
</dbReference>
<organism evidence="8 9">
    <name type="scientific">Encephalitozoon hellem</name>
    <name type="common">Microsporidian parasite</name>
    <dbReference type="NCBI Taxonomy" id="27973"/>
    <lineage>
        <taxon>Eukaryota</taxon>
        <taxon>Fungi</taxon>
        <taxon>Fungi incertae sedis</taxon>
        <taxon>Microsporidia</taxon>
        <taxon>Unikaryonidae</taxon>
        <taxon>Encephalitozoon</taxon>
    </lineage>
</organism>
<dbReference type="SUPFAM" id="SSF52540">
    <property type="entry name" value="P-loop containing nucleoside triphosphate hydrolases"/>
    <property type="match status" value="1"/>
</dbReference>
<dbReference type="EMBL" id="CP075150">
    <property type="protein sequence ID" value="UTX42952.1"/>
    <property type="molecule type" value="Genomic_DNA"/>
</dbReference>
<accession>A0A9Q9F9C3</accession>
<keyword evidence="4" id="KW-0342">GTP-binding</keyword>
<dbReference type="PROSITE" id="PS51419">
    <property type="entry name" value="RAB"/>
    <property type="match status" value="1"/>
</dbReference>
<evidence type="ECO:0000256" key="4">
    <source>
        <dbReference type="ARBA" id="ARBA00023134"/>
    </source>
</evidence>